<evidence type="ECO:0000313" key="1">
    <source>
        <dbReference type="EMBL" id="KAI5649363.1"/>
    </source>
</evidence>
<keyword evidence="2" id="KW-1185">Reference proteome</keyword>
<protein>
    <submittedName>
        <fullName evidence="1">Uncharacterized protein</fullName>
    </submittedName>
</protein>
<name>A0ACB9ZPJ3_CATRO</name>
<sequence>MCLEALEDCNGRPDKCPRIYSLVLCEWRVRWLGNRALARCLAGIDYEMPKLVSHDLVMGSGLCSWSSTVALHVLLNLGIEAVLMYLDLFKLPSCVRTPHVGSNINAIKATKEKYFLITLHELFS</sequence>
<comment type="caution">
    <text evidence="1">The sequence shown here is derived from an EMBL/GenBank/DDBJ whole genome shotgun (WGS) entry which is preliminary data.</text>
</comment>
<gene>
    <name evidence="1" type="ORF">M9H77_35368</name>
</gene>
<reference evidence="2" key="1">
    <citation type="journal article" date="2023" name="Nat. Plants">
        <title>Single-cell RNA sequencing provides a high-resolution roadmap for understanding the multicellular compartmentation of specialized metabolism.</title>
        <authorList>
            <person name="Sun S."/>
            <person name="Shen X."/>
            <person name="Li Y."/>
            <person name="Li Y."/>
            <person name="Wang S."/>
            <person name="Li R."/>
            <person name="Zhang H."/>
            <person name="Shen G."/>
            <person name="Guo B."/>
            <person name="Wei J."/>
            <person name="Xu J."/>
            <person name="St-Pierre B."/>
            <person name="Chen S."/>
            <person name="Sun C."/>
        </authorList>
    </citation>
    <scope>NUCLEOTIDE SEQUENCE [LARGE SCALE GENOMIC DNA]</scope>
</reference>
<organism evidence="1 2">
    <name type="scientific">Catharanthus roseus</name>
    <name type="common">Madagascar periwinkle</name>
    <name type="synonym">Vinca rosea</name>
    <dbReference type="NCBI Taxonomy" id="4058"/>
    <lineage>
        <taxon>Eukaryota</taxon>
        <taxon>Viridiplantae</taxon>
        <taxon>Streptophyta</taxon>
        <taxon>Embryophyta</taxon>
        <taxon>Tracheophyta</taxon>
        <taxon>Spermatophyta</taxon>
        <taxon>Magnoliopsida</taxon>
        <taxon>eudicotyledons</taxon>
        <taxon>Gunneridae</taxon>
        <taxon>Pentapetalae</taxon>
        <taxon>asterids</taxon>
        <taxon>lamiids</taxon>
        <taxon>Gentianales</taxon>
        <taxon>Apocynaceae</taxon>
        <taxon>Rauvolfioideae</taxon>
        <taxon>Vinceae</taxon>
        <taxon>Catharanthinae</taxon>
        <taxon>Catharanthus</taxon>
    </lineage>
</organism>
<proteinExistence type="predicted"/>
<evidence type="ECO:0000313" key="2">
    <source>
        <dbReference type="Proteomes" id="UP001060085"/>
    </source>
</evidence>
<dbReference type="EMBL" id="CM044708">
    <property type="protein sequence ID" value="KAI5649363.1"/>
    <property type="molecule type" value="Genomic_DNA"/>
</dbReference>
<dbReference type="Proteomes" id="UP001060085">
    <property type="component" value="Linkage Group LG08"/>
</dbReference>
<accession>A0ACB9ZPJ3</accession>